<keyword evidence="3" id="KW-0862">Zinc</keyword>
<keyword evidence="6" id="KW-1185">Reference proteome</keyword>
<evidence type="ECO:0000256" key="3">
    <source>
        <dbReference type="ARBA" id="ARBA00022833"/>
    </source>
</evidence>
<proteinExistence type="predicted"/>
<dbReference type="InterPro" id="IPR003656">
    <property type="entry name" value="Znf_BED"/>
</dbReference>
<sequence length="48" mass="5398">LSIPKKNSSIAWKHFQRAPNTSVITTCTICKNQCKRSNGTTNLLDHLK</sequence>
<evidence type="ECO:0000313" key="6">
    <source>
        <dbReference type="Proteomes" id="UP000478052"/>
    </source>
</evidence>
<dbReference type="GO" id="GO:0008270">
    <property type="term" value="F:zinc ion binding"/>
    <property type="evidence" value="ECO:0007669"/>
    <property type="project" value="UniProtKB-KW"/>
</dbReference>
<evidence type="ECO:0000256" key="1">
    <source>
        <dbReference type="ARBA" id="ARBA00022723"/>
    </source>
</evidence>
<evidence type="ECO:0000313" key="5">
    <source>
        <dbReference type="EMBL" id="KAF0751893.1"/>
    </source>
</evidence>
<feature type="non-terminal residue" evidence="5">
    <location>
        <position position="1"/>
    </location>
</feature>
<organism evidence="5 6">
    <name type="scientific">Aphis craccivora</name>
    <name type="common">Cowpea aphid</name>
    <dbReference type="NCBI Taxonomy" id="307492"/>
    <lineage>
        <taxon>Eukaryota</taxon>
        <taxon>Metazoa</taxon>
        <taxon>Ecdysozoa</taxon>
        <taxon>Arthropoda</taxon>
        <taxon>Hexapoda</taxon>
        <taxon>Insecta</taxon>
        <taxon>Pterygota</taxon>
        <taxon>Neoptera</taxon>
        <taxon>Paraneoptera</taxon>
        <taxon>Hemiptera</taxon>
        <taxon>Sternorrhyncha</taxon>
        <taxon>Aphidomorpha</taxon>
        <taxon>Aphidoidea</taxon>
        <taxon>Aphididae</taxon>
        <taxon>Aphidini</taxon>
        <taxon>Aphis</taxon>
        <taxon>Aphis</taxon>
    </lineage>
</organism>
<feature type="domain" description="BED-type" evidence="4">
    <location>
        <begin position="11"/>
        <end position="48"/>
    </location>
</feature>
<reference evidence="5 6" key="1">
    <citation type="submission" date="2019-08" db="EMBL/GenBank/DDBJ databases">
        <title>Whole genome of Aphis craccivora.</title>
        <authorList>
            <person name="Voronova N.V."/>
            <person name="Shulinski R.S."/>
            <person name="Bandarenka Y.V."/>
            <person name="Zhorov D.G."/>
            <person name="Warner D."/>
        </authorList>
    </citation>
    <scope>NUCLEOTIDE SEQUENCE [LARGE SCALE GENOMIC DNA]</scope>
    <source>
        <strain evidence="5">180601</strain>
        <tissue evidence="5">Whole Body</tissue>
    </source>
</reference>
<comment type="caution">
    <text evidence="5">The sequence shown here is derived from an EMBL/GenBank/DDBJ whole genome shotgun (WGS) entry which is preliminary data.</text>
</comment>
<protein>
    <submittedName>
        <fullName evidence="5">Zinc finger BED domain-containing protein 1-like</fullName>
    </submittedName>
</protein>
<dbReference type="Proteomes" id="UP000478052">
    <property type="component" value="Unassembled WGS sequence"/>
</dbReference>
<dbReference type="Pfam" id="PF02892">
    <property type="entry name" value="zf-BED"/>
    <property type="match status" value="1"/>
</dbReference>
<accession>A0A6G0YA96</accession>
<dbReference type="EMBL" id="VUJU01005227">
    <property type="protein sequence ID" value="KAF0751893.1"/>
    <property type="molecule type" value="Genomic_DNA"/>
</dbReference>
<evidence type="ECO:0000259" key="4">
    <source>
        <dbReference type="Pfam" id="PF02892"/>
    </source>
</evidence>
<dbReference type="InterPro" id="IPR036236">
    <property type="entry name" value="Znf_C2H2_sf"/>
</dbReference>
<dbReference type="SUPFAM" id="SSF57667">
    <property type="entry name" value="beta-beta-alpha zinc fingers"/>
    <property type="match status" value="1"/>
</dbReference>
<evidence type="ECO:0000256" key="2">
    <source>
        <dbReference type="ARBA" id="ARBA00022771"/>
    </source>
</evidence>
<name>A0A6G0YA96_APHCR</name>
<keyword evidence="2" id="KW-0863">Zinc-finger</keyword>
<dbReference type="OrthoDB" id="7468771at2759"/>
<gene>
    <name evidence="5" type="ORF">FWK35_00023181</name>
</gene>
<dbReference type="AlphaFoldDB" id="A0A6G0YA96"/>
<keyword evidence="1" id="KW-0479">Metal-binding</keyword>
<dbReference type="GO" id="GO:0003677">
    <property type="term" value="F:DNA binding"/>
    <property type="evidence" value="ECO:0007669"/>
    <property type="project" value="InterPro"/>
</dbReference>